<organism evidence="1 2">
    <name type="scientific">Penicillium roqueforti (strain FM164)</name>
    <dbReference type="NCBI Taxonomy" id="1365484"/>
    <lineage>
        <taxon>Eukaryota</taxon>
        <taxon>Fungi</taxon>
        <taxon>Dikarya</taxon>
        <taxon>Ascomycota</taxon>
        <taxon>Pezizomycotina</taxon>
        <taxon>Eurotiomycetes</taxon>
        <taxon>Eurotiomycetidae</taxon>
        <taxon>Eurotiales</taxon>
        <taxon>Aspergillaceae</taxon>
        <taxon>Penicillium</taxon>
    </lineage>
</organism>
<evidence type="ECO:0000313" key="2">
    <source>
        <dbReference type="Proteomes" id="UP000030686"/>
    </source>
</evidence>
<dbReference type="OrthoDB" id="4369552at2759"/>
<proteinExistence type="predicted"/>
<accession>W6PWY1</accession>
<reference evidence="1" key="1">
    <citation type="journal article" date="2014" name="Nat. Commun.">
        <title>Multiple recent horizontal transfers of a large genomic region in cheese making fungi.</title>
        <authorList>
            <person name="Cheeseman K."/>
            <person name="Ropars J."/>
            <person name="Renault P."/>
            <person name="Dupont J."/>
            <person name="Gouzy J."/>
            <person name="Branca A."/>
            <person name="Abraham A.L."/>
            <person name="Ceppi M."/>
            <person name="Conseiller E."/>
            <person name="Debuchy R."/>
            <person name="Malagnac F."/>
            <person name="Goarin A."/>
            <person name="Silar P."/>
            <person name="Lacoste S."/>
            <person name="Sallet E."/>
            <person name="Bensimon A."/>
            <person name="Giraud T."/>
            <person name="Brygoo Y."/>
        </authorList>
    </citation>
    <scope>NUCLEOTIDE SEQUENCE [LARGE SCALE GENOMIC DNA]</scope>
    <source>
        <strain evidence="1">FM164</strain>
    </source>
</reference>
<keyword evidence="2" id="KW-1185">Reference proteome</keyword>
<dbReference type="Proteomes" id="UP000030686">
    <property type="component" value="Unassembled WGS sequence"/>
</dbReference>
<name>W6PWY1_PENRF</name>
<dbReference type="EMBL" id="HG792015">
    <property type="protein sequence ID" value="CDM26474.1"/>
    <property type="molecule type" value="Genomic_DNA"/>
</dbReference>
<gene>
    <name evidence="1" type="ORF">PROQFM164_S01g000283</name>
</gene>
<dbReference type="AlphaFoldDB" id="W6PWY1"/>
<protein>
    <submittedName>
        <fullName evidence="1">Probable transposable element</fullName>
    </submittedName>
</protein>
<evidence type="ECO:0000313" key="1">
    <source>
        <dbReference type="EMBL" id="CDM26474.1"/>
    </source>
</evidence>
<sequence length="65" mass="7590">MLDQCGKIPQNACPRHQILPIRWVFKYKSDENGFLTSFEARICVRGNLQIIEDKEEVRAVGVWQN</sequence>